<keyword evidence="8" id="KW-1133">Transmembrane helix</keyword>
<evidence type="ECO:0000256" key="5">
    <source>
        <dbReference type="ARBA" id="ARBA00022475"/>
    </source>
</evidence>
<dbReference type="GeneID" id="120034393"/>
<dbReference type="GO" id="GO:0000421">
    <property type="term" value="C:autophagosome membrane"/>
    <property type="evidence" value="ECO:0007669"/>
    <property type="project" value="UniProtKB-SubCell"/>
</dbReference>
<evidence type="ECO:0000259" key="14">
    <source>
        <dbReference type="Pfam" id="PF10277"/>
    </source>
</evidence>
<evidence type="ECO:0000256" key="7">
    <source>
        <dbReference type="ARBA" id="ARBA00022753"/>
    </source>
</evidence>
<dbReference type="AlphaFoldDB" id="A0A8U0U228"/>
<dbReference type="RefSeq" id="XP_038836853.1">
    <property type="nucleotide sequence ID" value="XM_038980925.1"/>
</dbReference>
<dbReference type="KEGG" id="snh:120034393"/>
<comment type="similarity">
    <text evidence="4">Belongs to the DRAM/TMEM150 family.</text>
</comment>
<keyword evidence="15" id="KW-1185">Reference proteome</keyword>
<dbReference type="GO" id="GO:0006914">
    <property type="term" value="P:autophagy"/>
    <property type="evidence" value="ECO:0007669"/>
    <property type="project" value="UniProtKB-KW"/>
</dbReference>
<dbReference type="Proteomes" id="UP000808372">
    <property type="component" value="Chromosome 41"/>
</dbReference>
<dbReference type="GO" id="GO:0010008">
    <property type="term" value="C:endosome membrane"/>
    <property type="evidence" value="ECO:0007669"/>
    <property type="project" value="UniProtKB-SubCell"/>
</dbReference>
<evidence type="ECO:0000256" key="1">
    <source>
        <dbReference type="ARBA" id="ARBA00004337"/>
    </source>
</evidence>
<evidence type="ECO:0000256" key="12">
    <source>
        <dbReference type="ARBA" id="ARBA00023329"/>
    </source>
</evidence>
<feature type="domain" description="CWH43-like N-terminal" evidence="14">
    <location>
        <begin position="1"/>
        <end position="57"/>
    </location>
</feature>
<dbReference type="PANTHER" id="PTHR21324">
    <property type="entry name" value="FASTING-INDUCIBLE INTEGRAL MEMBRANE PROTEIN TM6P1-RELATED"/>
    <property type="match status" value="1"/>
</dbReference>
<protein>
    <submittedName>
        <fullName evidence="16 17">Modulator of macroautophagy TMEM150B-like</fullName>
    </submittedName>
</protein>
<keyword evidence="9" id="KW-0072">Autophagy</keyword>
<accession>A0A8U0U228</accession>
<evidence type="ECO:0000256" key="3">
    <source>
        <dbReference type="ARBA" id="ARBA00004651"/>
    </source>
</evidence>
<dbReference type="InterPro" id="IPR050911">
    <property type="entry name" value="DRAM/TMEM150_Autophagy_Mod"/>
</dbReference>
<dbReference type="PANTHER" id="PTHR21324:SF3">
    <property type="entry name" value="MODULATOR OF MACROAUTOPHAGY TMEM150B"/>
    <property type="match status" value="1"/>
</dbReference>
<keyword evidence="11" id="KW-0325">Glycoprotein</keyword>
<dbReference type="RefSeq" id="XP_038836854.1">
    <property type="nucleotide sequence ID" value="XM_038980926.1"/>
</dbReference>
<keyword evidence="6" id="KW-0812">Transmembrane</keyword>
<dbReference type="GO" id="GO:0005886">
    <property type="term" value="C:plasma membrane"/>
    <property type="evidence" value="ECO:0007669"/>
    <property type="project" value="UniProtKB-SubCell"/>
</dbReference>
<organism evidence="15 16">
    <name type="scientific">Salvelinus namaycush</name>
    <name type="common">Lake trout</name>
    <name type="synonym">Salmo namaycush</name>
    <dbReference type="NCBI Taxonomy" id="8040"/>
    <lineage>
        <taxon>Eukaryota</taxon>
        <taxon>Metazoa</taxon>
        <taxon>Chordata</taxon>
        <taxon>Craniata</taxon>
        <taxon>Vertebrata</taxon>
        <taxon>Euteleostomi</taxon>
        <taxon>Actinopterygii</taxon>
        <taxon>Neopterygii</taxon>
        <taxon>Teleostei</taxon>
        <taxon>Protacanthopterygii</taxon>
        <taxon>Salmoniformes</taxon>
        <taxon>Salmonidae</taxon>
        <taxon>Salmoninae</taxon>
        <taxon>Salvelinus</taxon>
    </lineage>
</organism>
<evidence type="ECO:0000256" key="13">
    <source>
        <dbReference type="ARBA" id="ARBA00045144"/>
    </source>
</evidence>
<dbReference type="Pfam" id="PF10277">
    <property type="entry name" value="Frag1"/>
    <property type="match status" value="1"/>
</dbReference>
<gene>
    <name evidence="16 17" type="primary">LOC120034393</name>
</gene>
<evidence type="ECO:0000313" key="15">
    <source>
        <dbReference type="Proteomes" id="UP000808372"/>
    </source>
</evidence>
<evidence type="ECO:0000313" key="16">
    <source>
        <dbReference type="RefSeq" id="XP_038836853.1"/>
    </source>
</evidence>
<dbReference type="InterPro" id="IPR019402">
    <property type="entry name" value="CWH43_N"/>
</dbReference>
<keyword evidence="12" id="KW-0968">Cytoplasmic vesicle</keyword>
<proteinExistence type="inferred from homology"/>
<keyword evidence="7" id="KW-0967">Endosome</keyword>
<sequence length="77" mass="8610">MWVVFGIAVSNETVNITARFPYISECDTYEPQSCIFCQLCNICAVLIGLFASEFRHIDCHQLTVQNQGLSETQSMGS</sequence>
<keyword evidence="10" id="KW-0472">Membrane</keyword>
<evidence type="ECO:0000256" key="6">
    <source>
        <dbReference type="ARBA" id="ARBA00022692"/>
    </source>
</evidence>
<evidence type="ECO:0000256" key="4">
    <source>
        <dbReference type="ARBA" id="ARBA00006565"/>
    </source>
</evidence>
<evidence type="ECO:0000256" key="9">
    <source>
        <dbReference type="ARBA" id="ARBA00023006"/>
    </source>
</evidence>
<comment type="function">
    <text evidence="13">Modulator of macroautophagy that causes accumulation of autophagosomes under basal conditions and enhances autophagic flux. Represses cell death and promotes long-term clonogenic survival of cells grown in the absence of glucose in a macroautophagy-independent manner. May have some role in extracellular matrix engulfment or growth factor receptor recycling, both of which can modulate cell survival.</text>
</comment>
<reference evidence="16 17" key="1">
    <citation type="submission" date="2025-04" db="UniProtKB">
        <authorList>
            <consortium name="RefSeq"/>
        </authorList>
    </citation>
    <scope>IDENTIFICATION</scope>
    <source>
        <tissue evidence="16 17">White muscle</tissue>
    </source>
</reference>
<evidence type="ECO:0000313" key="17">
    <source>
        <dbReference type="RefSeq" id="XP_038836854.1"/>
    </source>
</evidence>
<evidence type="ECO:0000256" key="2">
    <source>
        <dbReference type="ARBA" id="ARBA00004542"/>
    </source>
</evidence>
<comment type="subcellular location">
    <subcellularLocation>
        <location evidence="3">Cell membrane</location>
        <topology evidence="3">Multi-pass membrane protein</topology>
    </subcellularLocation>
    <subcellularLocation>
        <location evidence="2">Cytoplasmic vesicle</location>
        <location evidence="2">Autophagosome membrane</location>
        <topology evidence="2">Multi-pass membrane protein</topology>
    </subcellularLocation>
    <subcellularLocation>
        <location evidence="1">Endosome membrane</location>
        <topology evidence="1">Multi-pass membrane protein</topology>
    </subcellularLocation>
</comment>
<evidence type="ECO:0000256" key="11">
    <source>
        <dbReference type="ARBA" id="ARBA00023180"/>
    </source>
</evidence>
<evidence type="ECO:0000256" key="10">
    <source>
        <dbReference type="ARBA" id="ARBA00023136"/>
    </source>
</evidence>
<keyword evidence="5" id="KW-1003">Cell membrane</keyword>
<evidence type="ECO:0000256" key="8">
    <source>
        <dbReference type="ARBA" id="ARBA00022989"/>
    </source>
</evidence>
<name>A0A8U0U228_SALNM</name>